<evidence type="ECO:0000313" key="5">
    <source>
        <dbReference type="Proteomes" id="UP000182769"/>
    </source>
</evidence>
<dbReference type="RefSeq" id="WP_055463225.1">
    <property type="nucleotide sequence ID" value="NZ_CYHG01000006.1"/>
</dbReference>
<proteinExistence type="predicted"/>
<gene>
    <name evidence="4" type="ORF">Ga0061065_106101</name>
</gene>
<dbReference type="GO" id="GO:0016706">
    <property type="term" value="F:2-oxoglutarate-dependent dioxygenase activity"/>
    <property type="evidence" value="ECO:0007669"/>
    <property type="project" value="UniProtKB-ARBA"/>
</dbReference>
<dbReference type="EMBL" id="CYHG01000006">
    <property type="protein sequence ID" value="CUB04282.1"/>
    <property type="molecule type" value="Genomic_DNA"/>
</dbReference>
<accession>A0A0K6ILU2</accession>
<dbReference type="PANTHER" id="PTHR10696">
    <property type="entry name" value="GAMMA-BUTYROBETAINE HYDROXYLASE-RELATED"/>
    <property type="match status" value="1"/>
</dbReference>
<dbReference type="InterPro" id="IPR042098">
    <property type="entry name" value="TauD-like_sf"/>
</dbReference>
<dbReference type="OrthoDB" id="9803968at2"/>
<dbReference type="PANTHER" id="PTHR10696:SF21">
    <property type="entry name" value="TAUD_TFDA-LIKE DOMAIN-CONTAINING PROTEIN"/>
    <property type="match status" value="1"/>
</dbReference>
<keyword evidence="5" id="KW-1185">Reference proteome</keyword>
<sequence>MSVVISKLEEQKQVNGLDFPLLVTPHNSDVQSNKMDFFNWVESNKAELHDLLIKHGAVLFRGFPVENSDEFEKMLDQTDYQNMPYVGGAAPRAQVTASRIVTANESPASEKIPFHHEMAQVPTPPGYIFFYCETSATKGGATSILHSGEICKKFFEIAPDFAKKIEDQGVRYVRVMPEVTDNTSAIGRSWKETFHVKTREEAEEKMREAGMNWEWLENGDVRTETRVLPGIRFDDETQQKTFFNSIVAVFTGWNDSRNQGEKAVTTADGEPMDAMALEQLVEAMDKLCVNFKWQAGDVLWINNHTVLHARQPFEGERRILASISFK</sequence>
<dbReference type="STRING" id="1137284.GCA_001418205_02146"/>
<comment type="cofactor">
    <cofactor evidence="1">
        <name>Fe(2+)</name>
        <dbReference type="ChEBI" id="CHEBI:29033"/>
    </cofactor>
</comment>
<dbReference type="Pfam" id="PF02668">
    <property type="entry name" value="TauD"/>
    <property type="match status" value="1"/>
</dbReference>
<protein>
    <submittedName>
        <fullName evidence="4">Taurine dioxygenase, alpha-ketoglutarate-dependent</fullName>
    </submittedName>
</protein>
<evidence type="ECO:0000313" key="4">
    <source>
        <dbReference type="EMBL" id="CUB04282.1"/>
    </source>
</evidence>
<dbReference type="Proteomes" id="UP000182769">
    <property type="component" value="Unassembled WGS sequence"/>
</dbReference>
<dbReference type="InterPro" id="IPR003819">
    <property type="entry name" value="TauD/TfdA-like"/>
</dbReference>
<reference evidence="5" key="1">
    <citation type="submission" date="2015-08" db="EMBL/GenBank/DDBJ databases">
        <authorList>
            <person name="Varghese N."/>
        </authorList>
    </citation>
    <scope>NUCLEOTIDE SEQUENCE [LARGE SCALE GENOMIC DNA]</scope>
    <source>
        <strain evidence="5">JCM 18476</strain>
    </source>
</reference>
<feature type="domain" description="TauD/TfdA-like" evidence="3">
    <location>
        <begin position="34"/>
        <end position="320"/>
    </location>
</feature>
<keyword evidence="2" id="KW-0560">Oxidoreductase</keyword>
<dbReference type="InterPro" id="IPR050411">
    <property type="entry name" value="AlphaKG_dependent_hydroxylases"/>
</dbReference>
<dbReference type="SUPFAM" id="SSF51197">
    <property type="entry name" value="Clavaminate synthase-like"/>
    <property type="match status" value="1"/>
</dbReference>
<evidence type="ECO:0000259" key="3">
    <source>
        <dbReference type="Pfam" id="PF02668"/>
    </source>
</evidence>
<evidence type="ECO:0000256" key="1">
    <source>
        <dbReference type="ARBA" id="ARBA00001954"/>
    </source>
</evidence>
<evidence type="ECO:0000256" key="2">
    <source>
        <dbReference type="ARBA" id="ARBA00023002"/>
    </source>
</evidence>
<dbReference type="Gene3D" id="3.60.130.10">
    <property type="entry name" value="Clavaminate synthase-like"/>
    <property type="match status" value="1"/>
</dbReference>
<organism evidence="4 5">
    <name type="scientific">Marinomonas fungiae</name>
    <dbReference type="NCBI Taxonomy" id="1137284"/>
    <lineage>
        <taxon>Bacteria</taxon>
        <taxon>Pseudomonadati</taxon>
        <taxon>Pseudomonadota</taxon>
        <taxon>Gammaproteobacteria</taxon>
        <taxon>Oceanospirillales</taxon>
        <taxon>Oceanospirillaceae</taxon>
        <taxon>Marinomonas</taxon>
    </lineage>
</organism>
<keyword evidence="4" id="KW-0223">Dioxygenase</keyword>
<name>A0A0K6ILU2_9GAMM</name>
<dbReference type="AlphaFoldDB" id="A0A0K6ILU2"/>